<evidence type="ECO:0000256" key="5">
    <source>
        <dbReference type="ARBA" id="ARBA00022898"/>
    </source>
</evidence>
<dbReference type="SUPFAM" id="SSF102114">
    <property type="entry name" value="Radical SAM enzymes"/>
    <property type="match status" value="1"/>
</dbReference>
<evidence type="ECO:0000256" key="2">
    <source>
        <dbReference type="ARBA" id="ARBA00022485"/>
    </source>
</evidence>
<evidence type="ECO:0000256" key="4">
    <source>
        <dbReference type="ARBA" id="ARBA00022723"/>
    </source>
</evidence>
<name>A0A9P4QSB2_9PLEO</name>
<evidence type="ECO:0000256" key="7">
    <source>
        <dbReference type="ARBA" id="ARBA00023014"/>
    </source>
</evidence>
<dbReference type="InterPro" id="IPR003739">
    <property type="entry name" value="Lys_aminomutase/Glu_NH3_mut"/>
</dbReference>
<proteinExistence type="predicted"/>
<dbReference type="GO" id="GO:0046872">
    <property type="term" value="F:metal ion binding"/>
    <property type="evidence" value="ECO:0007669"/>
    <property type="project" value="UniProtKB-KW"/>
</dbReference>
<protein>
    <submittedName>
        <fullName evidence="9">Kama family protein</fullName>
    </submittedName>
</protein>
<keyword evidence="10" id="KW-1185">Reference proteome</keyword>
<comment type="caution">
    <text evidence="9">The sequence shown here is derived from an EMBL/GenBank/DDBJ whole genome shotgun (WGS) entry which is preliminary data.</text>
</comment>
<evidence type="ECO:0000313" key="10">
    <source>
        <dbReference type="Proteomes" id="UP000799444"/>
    </source>
</evidence>
<evidence type="ECO:0000256" key="3">
    <source>
        <dbReference type="ARBA" id="ARBA00022691"/>
    </source>
</evidence>
<dbReference type="Gene3D" id="3.20.20.70">
    <property type="entry name" value="Aldolase class I"/>
    <property type="match status" value="1"/>
</dbReference>
<reference evidence="9" key="1">
    <citation type="journal article" date="2020" name="Stud. Mycol.">
        <title>101 Dothideomycetes genomes: a test case for predicting lifestyles and emergence of pathogens.</title>
        <authorList>
            <person name="Haridas S."/>
            <person name="Albert R."/>
            <person name="Binder M."/>
            <person name="Bloem J."/>
            <person name="Labutti K."/>
            <person name="Salamov A."/>
            <person name="Andreopoulos B."/>
            <person name="Baker S."/>
            <person name="Barry K."/>
            <person name="Bills G."/>
            <person name="Bluhm B."/>
            <person name="Cannon C."/>
            <person name="Castanera R."/>
            <person name="Culley D."/>
            <person name="Daum C."/>
            <person name="Ezra D."/>
            <person name="Gonzalez J."/>
            <person name="Henrissat B."/>
            <person name="Kuo A."/>
            <person name="Liang C."/>
            <person name="Lipzen A."/>
            <person name="Lutzoni F."/>
            <person name="Magnuson J."/>
            <person name="Mondo S."/>
            <person name="Nolan M."/>
            <person name="Ohm R."/>
            <person name="Pangilinan J."/>
            <person name="Park H.-J."/>
            <person name="Ramirez L."/>
            <person name="Alfaro M."/>
            <person name="Sun H."/>
            <person name="Tritt A."/>
            <person name="Yoshinaga Y."/>
            <person name="Zwiers L.-H."/>
            <person name="Turgeon B."/>
            <person name="Goodwin S."/>
            <person name="Spatafora J."/>
            <person name="Crous P."/>
            <person name="Grigoriev I."/>
        </authorList>
    </citation>
    <scope>NUCLEOTIDE SEQUENCE</scope>
    <source>
        <strain evidence="9">CBS 125425</strain>
    </source>
</reference>
<evidence type="ECO:0000313" key="9">
    <source>
        <dbReference type="EMBL" id="KAF2730508.1"/>
    </source>
</evidence>
<dbReference type="PANTHER" id="PTHR30538">
    <property type="entry name" value="LYSINE 2,3-AMINOMUTASE-RELATED"/>
    <property type="match status" value="1"/>
</dbReference>
<evidence type="ECO:0000256" key="8">
    <source>
        <dbReference type="SAM" id="MobiDB-lite"/>
    </source>
</evidence>
<dbReference type="AlphaFoldDB" id="A0A9P4QSB2"/>
<keyword evidence="7" id="KW-0411">Iron-sulfur</keyword>
<keyword evidence="3" id="KW-0949">S-adenosyl-L-methionine</keyword>
<dbReference type="EMBL" id="ML996216">
    <property type="protein sequence ID" value="KAF2730508.1"/>
    <property type="molecule type" value="Genomic_DNA"/>
</dbReference>
<dbReference type="InterPro" id="IPR007197">
    <property type="entry name" value="rSAM"/>
</dbReference>
<dbReference type="Proteomes" id="UP000799444">
    <property type="component" value="Unassembled WGS sequence"/>
</dbReference>
<keyword evidence="5" id="KW-0663">Pyridoxal phosphate</keyword>
<accession>A0A9P4QSB2</accession>
<keyword evidence="4" id="KW-0479">Metal-binding</keyword>
<gene>
    <name evidence="9" type="ORF">EJ04DRAFT_444999</name>
</gene>
<dbReference type="GO" id="GO:0051539">
    <property type="term" value="F:4 iron, 4 sulfur cluster binding"/>
    <property type="evidence" value="ECO:0007669"/>
    <property type="project" value="UniProtKB-KW"/>
</dbReference>
<dbReference type="NCBIfam" id="TIGR00238">
    <property type="entry name" value="KamA family radical SAM protein"/>
    <property type="match status" value="1"/>
</dbReference>
<dbReference type="SFLD" id="SFLDS00029">
    <property type="entry name" value="Radical_SAM"/>
    <property type="match status" value="1"/>
</dbReference>
<dbReference type="OrthoDB" id="5396721at2759"/>
<evidence type="ECO:0000256" key="6">
    <source>
        <dbReference type="ARBA" id="ARBA00023004"/>
    </source>
</evidence>
<dbReference type="InterPro" id="IPR058240">
    <property type="entry name" value="rSAM_sf"/>
</dbReference>
<evidence type="ECO:0000256" key="1">
    <source>
        <dbReference type="ARBA" id="ARBA00001933"/>
    </source>
</evidence>
<feature type="region of interest" description="Disordered" evidence="8">
    <location>
        <begin position="550"/>
        <end position="585"/>
    </location>
</feature>
<keyword evidence="2" id="KW-0004">4Fe-4S</keyword>
<keyword evidence="6" id="KW-0408">Iron</keyword>
<dbReference type="GO" id="GO:0003824">
    <property type="term" value="F:catalytic activity"/>
    <property type="evidence" value="ECO:0007669"/>
    <property type="project" value="InterPro"/>
</dbReference>
<dbReference type="SFLD" id="SFLDG01070">
    <property type="entry name" value="PLP-dependent"/>
    <property type="match status" value="1"/>
</dbReference>
<dbReference type="InterPro" id="IPR013785">
    <property type="entry name" value="Aldolase_TIM"/>
</dbReference>
<sequence>MLPLVLHRFLHRSWRLGCFKRSGTLSTAYLSRNFATTRITKLSIRQESTQTSNTFLAGSLKIGIRPFLKGYWAGIDQKLDVPKLPWNQPSLLDAASRKRNSRPSACRHFSSSSLIPGRERYWQKIPQWENVTTEEFTSYRWQLKFSVVGDNKLKRFLAEALPEKLPSSSDPRLAHIATRELFIQDVEAGVTAAPMAIRLTPYILSSINWGSPLDDPVRKQFIPLRSSLLPDHEALTLDSLHEEHDSPVPGLVHRYPDKALFLVTSICPVYCRFCTRSYAVGAPTETLDKKKHQKPSRRRWEVVFQYIESTPTLQDIVVSGGDTYFLQPEDITEIGERLLSIPHVKRFRFASKGLSVLPGRVTDTNDRWFSTFIDLSNRGRREGKHICLHTHFNHPNEITWITREAARHLFSNGVIVRNQSVLLRGVNDTVETMGTLIRELSDMNIRPYYVYQCDLVRGIEDLRTPLSTILELEQQLRGTIAGFMMPSFVVDLPGGGGKRLACSYHKYENGTSHFRAPGLLGEKGEREYKYFDPVTTNHVQQVQRHDSVCRENARSQSAGLVPDTDGPMAGNDEELIEPLAAAHGS</sequence>
<organism evidence="9 10">
    <name type="scientific">Polyplosphaeria fusca</name>
    <dbReference type="NCBI Taxonomy" id="682080"/>
    <lineage>
        <taxon>Eukaryota</taxon>
        <taxon>Fungi</taxon>
        <taxon>Dikarya</taxon>
        <taxon>Ascomycota</taxon>
        <taxon>Pezizomycotina</taxon>
        <taxon>Dothideomycetes</taxon>
        <taxon>Pleosporomycetidae</taxon>
        <taxon>Pleosporales</taxon>
        <taxon>Tetraplosphaeriaceae</taxon>
        <taxon>Polyplosphaeria</taxon>
    </lineage>
</organism>
<comment type="cofactor">
    <cofactor evidence="1">
        <name>pyridoxal 5'-phosphate</name>
        <dbReference type="ChEBI" id="CHEBI:597326"/>
    </cofactor>
</comment>
<dbReference type="PANTHER" id="PTHR30538:SF0">
    <property type="entry name" value="L-LYSINE 2,3-AMINOMUTASE AQ_1632-RELATED"/>
    <property type="match status" value="1"/>
</dbReference>